<dbReference type="Proteomes" id="UP001500620">
    <property type="component" value="Unassembled WGS sequence"/>
</dbReference>
<name>A0ABP8DG07_9ACTN</name>
<dbReference type="SUPFAM" id="SSF52833">
    <property type="entry name" value="Thioredoxin-like"/>
    <property type="match status" value="1"/>
</dbReference>
<keyword evidence="3" id="KW-0413">Isomerase</keyword>
<gene>
    <name evidence="3" type="primary">frnE</name>
    <name evidence="3" type="ORF">GCM10022255_062520</name>
</gene>
<evidence type="ECO:0000313" key="3">
    <source>
        <dbReference type="EMBL" id="GAA4255111.1"/>
    </source>
</evidence>
<dbReference type="InterPro" id="IPR001853">
    <property type="entry name" value="DSBA-like_thioredoxin_dom"/>
</dbReference>
<comment type="caution">
    <text evidence="3">The sequence shown here is derived from an EMBL/GenBank/DDBJ whole genome shotgun (WGS) entry which is preliminary data.</text>
</comment>
<protein>
    <submittedName>
        <fullName evidence="3">Protein disulfide isomerase FrnE</fullName>
    </submittedName>
</protein>
<dbReference type="Pfam" id="PF01323">
    <property type="entry name" value="DSBA"/>
    <property type="match status" value="1"/>
</dbReference>
<dbReference type="RefSeq" id="WP_345132103.1">
    <property type="nucleotide sequence ID" value="NZ_BAABAT010000020.1"/>
</dbReference>
<accession>A0ABP8DG07</accession>
<dbReference type="GO" id="GO:0016853">
    <property type="term" value="F:isomerase activity"/>
    <property type="evidence" value="ECO:0007669"/>
    <property type="project" value="UniProtKB-KW"/>
</dbReference>
<keyword evidence="4" id="KW-1185">Reference proteome</keyword>
<dbReference type="Gene3D" id="3.40.30.10">
    <property type="entry name" value="Glutaredoxin"/>
    <property type="match status" value="1"/>
</dbReference>
<dbReference type="PANTHER" id="PTHR13887:SF41">
    <property type="entry name" value="THIOREDOXIN SUPERFAMILY PROTEIN"/>
    <property type="match status" value="1"/>
</dbReference>
<feature type="domain" description="DSBA-like thioredoxin" evidence="2">
    <location>
        <begin position="3"/>
        <end position="203"/>
    </location>
</feature>
<dbReference type="InterPro" id="IPR036249">
    <property type="entry name" value="Thioredoxin-like_sf"/>
</dbReference>
<sequence>MIQIEVWSDIVCPWCYIGKRRLERALAAFDGDVSVEWRSFQLDPSTPIGDPRPVAESLAARKGLSPTQVRGMFAHVTGIAAEEGLAYDFDRARTANTLDAHRLLHFAKANGRQGELKERLMHAYFTEGADVADHAVLSSLAAEAGLDAVAAKQALADGAYAEDVEADIAQARAYGISGVPFFVFNQRIGVSGAQPLEVFEQALRQSSLTVLGSPSSSSSDSAASECTDDSCAI</sequence>
<organism evidence="3 4">
    <name type="scientific">Dactylosporangium darangshiense</name>
    <dbReference type="NCBI Taxonomy" id="579108"/>
    <lineage>
        <taxon>Bacteria</taxon>
        <taxon>Bacillati</taxon>
        <taxon>Actinomycetota</taxon>
        <taxon>Actinomycetes</taxon>
        <taxon>Micromonosporales</taxon>
        <taxon>Micromonosporaceae</taxon>
        <taxon>Dactylosporangium</taxon>
    </lineage>
</organism>
<evidence type="ECO:0000313" key="4">
    <source>
        <dbReference type="Proteomes" id="UP001500620"/>
    </source>
</evidence>
<evidence type="ECO:0000256" key="1">
    <source>
        <dbReference type="SAM" id="MobiDB-lite"/>
    </source>
</evidence>
<evidence type="ECO:0000259" key="2">
    <source>
        <dbReference type="Pfam" id="PF01323"/>
    </source>
</evidence>
<dbReference type="PANTHER" id="PTHR13887">
    <property type="entry name" value="GLUTATHIONE S-TRANSFERASE KAPPA"/>
    <property type="match status" value="1"/>
</dbReference>
<dbReference type="EMBL" id="BAABAT010000020">
    <property type="protein sequence ID" value="GAA4255111.1"/>
    <property type="molecule type" value="Genomic_DNA"/>
</dbReference>
<reference evidence="4" key="1">
    <citation type="journal article" date="2019" name="Int. J. Syst. Evol. Microbiol.">
        <title>The Global Catalogue of Microorganisms (GCM) 10K type strain sequencing project: providing services to taxonomists for standard genome sequencing and annotation.</title>
        <authorList>
            <consortium name="The Broad Institute Genomics Platform"/>
            <consortium name="The Broad Institute Genome Sequencing Center for Infectious Disease"/>
            <person name="Wu L."/>
            <person name="Ma J."/>
        </authorList>
    </citation>
    <scope>NUCLEOTIDE SEQUENCE [LARGE SCALE GENOMIC DNA]</scope>
    <source>
        <strain evidence="4">JCM 17441</strain>
    </source>
</reference>
<feature type="region of interest" description="Disordered" evidence="1">
    <location>
        <begin position="210"/>
        <end position="233"/>
    </location>
</feature>
<dbReference type="CDD" id="cd03024">
    <property type="entry name" value="DsbA_FrnE"/>
    <property type="match status" value="1"/>
</dbReference>
<proteinExistence type="predicted"/>